<accession>A0A561AZI3</accession>
<protein>
    <submittedName>
        <fullName evidence="3">Nucleotide-binding universal stress UspA family protein</fullName>
    </submittedName>
</protein>
<name>A0A561AZI3_9ACTN</name>
<evidence type="ECO:0000256" key="1">
    <source>
        <dbReference type="ARBA" id="ARBA00008791"/>
    </source>
</evidence>
<keyword evidence="4" id="KW-1185">Reference proteome</keyword>
<gene>
    <name evidence="3" type="ORF">FB561_7558</name>
</gene>
<dbReference type="AlphaFoldDB" id="A0A561AZI3"/>
<organism evidence="3 4">
    <name type="scientific">Kribbella amoyensis</name>
    <dbReference type="NCBI Taxonomy" id="996641"/>
    <lineage>
        <taxon>Bacteria</taxon>
        <taxon>Bacillati</taxon>
        <taxon>Actinomycetota</taxon>
        <taxon>Actinomycetes</taxon>
        <taxon>Propionibacteriales</taxon>
        <taxon>Kribbellaceae</taxon>
        <taxon>Kribbella</taxon>
    </lineage>
</organism>
<feature type="domain" description="UspA" evidence="2">
    <location>
        <begin position="4"/>
        <end position="135"/>
    </location>
</feature>
<dbReference type="InterPro" id="IPR014729">
    <property type="entry name" value="Rossmann-like_a/b/a_fold"/>
</dbReference>
<feature type="domain" description="UspA" evidence="2">
    <location>
        <begin position="145"/>
        <end position="266"/>
    </location>
</feature>
<sequence length="266" mass="27468">MSDCVVVGYDGSPGTAPAVRWAACEAQRRGLGLRIVHAPPWPAGHAVLRELGEIREHAEEVLLAASERILFDHTGLPIELAAVIGDPVPVLLREATTAAGLVVGSGRADPGEDLAAGSGKFHLAAHVPCPLVVVPPDWGPRGVPRIVLGIDGTASVAPTRYALDHAVAAGARLVAVLTWQDQRADPPDELPEIAELLAKQAAEHPGLDLSDRIVHGPAANVLLDAARSAQLLVVGARGNGSFPGSFLGSVTHAVLQHATCPVAVIP</sequence>
<dbReference type="OrthoDB" id="5143389at2"/>
<dbReference type="SUPFAM" id="SSF52402">
    <property type="entry name" value="Adenine nucleotide alpha hydrolases-like"/>
    <property type="match status" value="2"/>
</dbReference>
<evidence type="ECO:0000313" key="3">
    <source>
        <dbReference type="EMBL" id="TWD72034.1"/>
    </source>
</evidence>
<dbReference type="PRINTS" id="PR01438">
    <property type="entry name" value="UNVRSLSTRESS"/>
</dbReference>
<dbReference type="RefSeq" id="WP_145814859.1">
    <property type="nucleotide sequence ID" value="NZ_VIVK01000005.1"/>
</dbReference>
<dbReference type="Proteomes" id="UP000318380">
    <property type="component" value="Unassembled WGS sequence"/>
</dbReference>
<evidence type="ECO:0000313" key="4">
    <source>
        <dbReference type="Proteomes" id="UP000318380"/>
    </source>
</evidence>
<dbReference type="PANTHER" id="PTHR46268:SF6">
    <property type="entry name" value="UNIVERSAL STRESS PROTEIN UP12"/>
    <property type="match status" value="1"/>
</dbReference>
<proteinExistence type="inferred from homology"/>
<comment type="caution">
    <text evidence="3">The sequence shown here is derived from an EMBL/GenBank/DDBJ whole genome shotgun (WGS) entry which is preliminary data.</text>
</comment>
<dbReference type="InterPro" id="IPR006016">
    <property type="entry name" value="UspA"/>
</dbReference>
<dbReference type="PANTHER" id="PTHR46268">
    <property type="entry name" value="STRESS RESPONSE PROTEIN NHAX"/>
    <property type="match status" value="1"/>
</dbReference>
<evidence type="ECO:0000259" key="2">
    <source>
        <dbReference type="Pfam" id="PF00582"/>
    </source>
</evidence>
<dbReference type="Gene3D" id="3.40.50.620">
    <property type="entry name" value="HUPs"/>
    <property type="match status" value="2"/>
</dbReference>
<dbReference type="Pfam" id="PF00582">
    <property type="entry name" value="Usp"/>
    <property type="match status" value="2"/>
</dbReference>
<reference evidence="3 4" key="1">
    <citation type="submission" date="2019-06" db="EMBL/GenBank/DDBJ databases">
        <title>Sequencing the genomes of 1000 actinobacteria strains.</title>
        <authorList>
            <person name="Klenk H.-P."/>
        </authorList>
    </citation>
    <scope>NUCLEOTIDE SEQUENCE [LARGE SCALE GENOMIC DNA]</scope>
    <source>
        <strain evidence="3 4">DSM 24683</strain>
    </source>
</reference>
<dbReference type="EMBL" id="VIVK01000005">
    <property type="protein sequence ID" value="TWD72034.1"/>
    <property type="molecule type" value="Genomic_DNA"/>
</dbReference>
<dbReference type="InterPro" id="IPR006015">
    <property type="entry name" value="Universal_stress_UspA"/>
</dbReference>
<comment type="similarity">
    <text evidence="1">Belongs to the universal stress protein A family.</text>
</comment>